<dbReference type="OrthoDB" id="15637at2"/>
<proteinExistence type="inferred from homology"/>
<dbReference type="PANTHER" id="PTHR33446:SF2">
    <property type="entry name" value="PROTEIN TONB"/>
    <property type="match status" value="1"/>
</dbReference>
<evidence type="ECO:0000256" key="3">
    <source>
        <dbReference type="ARBA" id="ARBA00022448"/>
    </source>
</evidence>
<dbReference type="InterPro" id="IPR006260">
    <property type="entry name" value="TonB/TolA_C"/>
</dbReference>
<dbReference type="GO" id="GO:0031992">
    <property type="term" value="F:energy transducer activity"/>
    <property type="evidence" value="ECO:0007669"/>
    <property type="project" value="TreeGrafter"/>
</dbReference>
<evidence type="ECO:0000256" key="2">
    <source>
        <dbReference type="ARBA" id="ARBA00006555"/>
    </source>
</evidence>
<dbReference type="GO" id="GO:0055085">
    <property type="term" value="P:transmembrane transport"/>
    <property type="evidence" value="ECO:0007669"/>
    <property type="project" value="InterPro"/>
</dbReference>
<dbReference type="RefSeq" id="WP_068513169.1">
    <property type="nucleotide sequence ID" value="NZ_AP014945.1"/>
</dbReference>
<feature type="compositionally biased region" description="Basic and acidic residues" evidence="10">
    <location>
        <begin position="73"/>
        <end position="83"/>
    </location>
</feature>
<keyword evidence="6 11" id="KW-0812">Transmembrane</keyword>
<dbReference type="GO" id="GO:0015031">
    <property type="term" value="P:protein transport"/>
    <property type="evidence" value="ECO:0007669"/>
    <property type="project" value="UniProtKB-KW"/>
</dbReference>
<evidence type="ECO:0000256" key="4">
    <source>
        <dbReference type="ARBA" id="ARBA00022475"/>
    </source>
</evidence>
<comment type="subcellular location">
    <subcellularLocation>
        <location evidence="1">Cell inner membrane</location>
        <topology evidence="1">Single-pass membrane protein</topology>
        <orientation evidence="1">Periplasmic side</orientation>
    </subcellularLocation>
</comment>
<evidence type="ECO:0000256" key="9">
    <source>
        <dbReference type="ARBA" id="ARBA00023136"/>
    </source>
</evidence>
<evidence type="ECO:0000256" key="7">
    <source>
        <dbReference type="ARBA" id="ARBA00022927"/>
    </source>
</evidence>
<keyword evidence="3" id="KW-0813">Transport</keyword>
<evidence type="ECO:0000256" key="6">
    <source>
        <dbReference type="ARBA" id="ARBA00022692"/>
    </source>
</evidence>
<dbReference type="Gene3D" id="3.30.1150.10">
    <property type="match status" value="1"/>
</dbReference>
<feature type="transmembrane region" description="Helical" evidence="11">
    <location>
        <begin position="12"/>
        <end position="31"/>
    </location>
</feature>
<dbReference type="KEGG" id="cthi:THC_0623"/>
<accession>A0A0U5AZ63</accession>
<dbReference type="InterPro" id="IPR037682">
    <property type="entry name" value="TonB_C"/>
</dbReference>
<dbReference type="PROSITE" id="PS52015">
    <property type="entry name" value="TONB_CTD"/>
    <property type="match status" value="1"/>
</dbReference>
<evidence type="ECO:0000313" key="14">
    <source>
        <dbReference type="Proteomes" id="UP000068196"/>
    </source>
</evidence>
<evidence type="ECO:0000256" key="5">
    <source>
        <dbReference type="ARBA" id="ARBA00022519"/>
    </source>
</evidence>
<dbReference type="EMBL" id="AP014945">
    <property type="protein sequence ID" value="BAU23017.1"/>
    <property type="molecule type" value="Genomic_DNA"/>
</dbReference>
<dbReference type="Pfam" id="PF03544">
    <property type="entry name" value="TonB_C"/>
    <property type="match status" value="1"/>
</dbReference>
<dbReference type="InterPro" id="IPR051045">
    <property type="entry name" value="TonB-dependent_transducer"/>
</dbReference>
<evidence type="ECO:0000256" key="11">
    <source>
        <dbReference type="SAM" id="Phobius"/>
    </source>
</evidence>
<gene>
    <name evidence="13" type="ORF">THC_0623</name>
</gene>
<evidence type="ECO:0000256" key="10">
    <source>
        <dbReference type="SAM" id="MobiDB-lite"/>
    </source>
</evidence>
<dbReference type="SUPFAM" id="SSF74653">
    <property type="entry name" value="TolA/TonB C-terminal domain"/>
    <property type="match status" value="1"/>
</dbReference>
<comment type="similarity">
    <text evidence="2">Belongs to the TonB family.</text>
</comment>
<evidence type="ECO:0000259" key="12">
    <source>
        <dbReference type="PROSITE" id="PS52015"/>
    </source>
</evidence>
<dbReference type="NCBIfam" id="TIGR01352">
    <property type="entry name" value="tonB_Cterm"/>
    <property type="match status" value="1"/>
</dbReference>
<feature type="region of interest" description="Disordered" evidence="10">
    <location>
        <begin position="60"/>
        <end position="83"/>
    </location>
</feature>
<dbReference type="Proteomes" id="UP000068196">
    <property type="component" value="Chromosome"/>
</dbReference>
<evidence type="ECO:0000256" key="1">
    <source>
        <dbReference type="ARBA" id="ARBA00004383"/>
    </source>
</evidence>
<reference evidence="14" key="2">
    <citation type="journal article" date="2016" name="Int. J. Syst. Evol. Microbiol.">
        <title>Caldimicrobium thiodismutans sp. nov., a sulfur-disproportionating bacterium isolated from a hot spring.</title>
        <authorList>
            <person name="Kojima H."/>
            <person name="Umezawa K."/>
            <person name="Fukui M."/>
        </authorList>
    </citation>
    <scope>NUCLEOTIDE SEQUENCE [LARGE SCALE GENOMIC DNA]</scope>
    <source>
        <strain evidence="14">TF1</strain>
    </source>
</reference>
<evidence type="ECO:0000313" key="13">
    <source>
        <dbReference type="EMBL" id="BAU23017.1"/>
    </source>
</evidence>
<organism evidence="13 14">
    <name type="scientific">Caldimicrobium thiodismutans</name>
    <dbReference type="NCBI Taxonomy" id="1653476"/>
    <lineage>
        <taxon>Bacteria</taxon>
        <taxon>Pseudomonadati</taxon>
        <taxon>Thermodesulfobacteriota</taxon>
        <taxon>Thermodesulfobacteria</taxon>
        <taxon>Thermodesulfobacteriales</taxon>
        <taxon>Thermodesulfobacteriaceae</taxon>
        <taxon>Caldimicrobium</taxon>
    </lineage>
</organism>
<feature type="domain" description="TonB C-terminal" evidence="12">
    <location>
        <begin position="177"/>
        <end position="264"/>
    </location>
</feature>
<keyword evidence="5" id="KW-0997">Cell inner membrane</keyword>
<dbReference type="AlphaFoldDB" id="A0A0U5AZ63"/>
<protein>
    <recommendedName>
        <fullName evidence="12">TonB C-terminal domain-containing protein</fullName>
    </recommendedName>
</protein>
<keyword evidence="7" id="KW-0653">Protein transport</keyword>
<dbReference type="PANTHER" id="PTHR33446">
    <property type="entry name" value="PROTEIN TONB-RELATED"/>
    <property type="match status" value="1"/>
</dbReference>
<feature type="compositionally biased region" description="Polar residues" evidence="10">
    <location>
        <begin position="60"/>
        <end position="69"/>
    </location>
</feature>
<keyword evidence="9 11" id="KW-0472">Membrane</keyword>
<dbReference type="STRING" id="1653476.THC_0623"/>
<keyword evidence="4" id="KW-1003">Cell membrane</keyword>
<keyword evidence="8 11" id="KW-1133">Transmembrane helix</keyword>
<name>A0A0U5AZ63_9BACT</name>
<reference evidence="13 14" key="1">
    <citation type="journal article" date="2016" name="Int. J. Syst. Evol. Microbiol.">
        <title>Caldimicrobium thiodismutans sp. nov., a sulfur-disproportionating bacterium isolated from a hot spring, and emended description of the genus Caldimicrobium.</title>
        <authorList>
            <person name="Kojima H."/>
            <person name="Umezawa K."/>
            <person name="Fukui M."/>
        </authorList>
    </citation>
    <scope>NUCLEOTIDE SEQUENCE [LARGE SCALE GENOMIC DNA]</scope>
    <source>
        <strain evidence="13 14">TF1</strain>
    </source>
</reference>
<evidence type="ECO:0000256" key="8">
    <source>
        <dbReference type="ARBA" id="ARBA00022989"/>
    </source>
</evidence>
<keyword evidence="14" id="KW-1185">Reference proteome</keyword>
<sequence>MLSFRALSLSSLLHFLFLLGSYFLFLGLYQAPSKEILEIDLSEMHFQEIKDENTSFESQAKHSTLKSISKATPKKEEKTEKIEQTPKVLDPDQGKVILKEEVKEKISHEDSPDQVKNVAFHGSALSQVSAQSFKEVSSVEKGGIGHGSKDGETRVTKISHGEEGGSKYDREKQYLSQKLHIISELLRKHLEYPYLARRMGWQGDLVLSFVLTPSGEIKEIKIQKSTGFDVLDRAAKETLLKVSKYFPRPEVEVRIKVPISFKLN</sequence>
<dbReference type="GO" id="GO:0098797">
    <property type="term" value="C:plasma membrane protein complex"/>
    <property type="evidence" value="ECO:0007669"/>
    <property type="project" value="TreeGrafter"/>
</dbReference>